<evidence type="ECO:0000256" key="5">
    <source>
        <dbReference type="SAM" id="MobiDB-lite"/>
    </source>
</evidence>
<feature type="transmembrane region" description="Helical" evidence="6">
    <location>
        <begin position="202"/>
        <end position="225"/>
    </location>
</feature>
<keyword evidence="8" id="KW-1185">Reference proteome</keyword>
<evidence type="ECO:0000313" key="8">
    <source>
        <dbReference type="Proteomes" id="UP000594364"/>
    </source>
</evidence>
<dbReference type="GO" id="GO:0016020">
    <property type="term" value="C:membrane"/>
    <property type="evidence" value="ECO:0007669"/>
    <property type="project" value="UniProtKB-SubCell"/>
</dbReference>
<protein>
    <recommendedName>
        <fullName evidence="9">MFS transporter</fullName>
    </recommendedName>
</protein>
<feature type="transmembrane region" description="Helical" evidence="6">
    <location>
        <begin position="363"/>
        <end position="382"/>
    </location>
</feature>
<comment type="subcellular location">
    <subcellularLocation>
        <location evidence="1">Membrane</location>
        <topology evidence="1">Multi-pass membrane protein</topology>
    </subcellularLocation>
</comment>
<evidence type="ECO:0000256" key="1">
    <source>
        <dbReference type="ARBA" id="ARBA00004141"/>
    </source>
</evidence>
<evidence type="ECO:0000256" key="4">
    <source>
        <dbReference type="ARBA" id="ARBA00023136"/>
    </source>
</evidence>
<feature type="transmembrane region" description="Helical" evidence="6">
    <location>
        <begin position="320"/>
        <end position="343"/>
    </location>
</feature>
<dbReference type="SUPFAM" id="SSF103473">
    <property type="entry name" value="MFS general substrate transporter"/>
    <property type="match status" value="1"/>
</dbReference>
<dbReference type="CDD" id="cd06174">
    <property type="entry name" value="MFS"/>
    <property type="match status" value="1"/>
</dbReference>
<dbReference type="AlphaFoldDB" id="A0A7U3SNT9"/>
<evidence type="ECO:0000313" key="7">
    <source>
        <dbReference type="EMBL" id="QPH19565.1"/>
    </source>
</evidence>
<dbReference type="InterPro" id="IPR011701">
    <property type="entry name" value="MFS"/>
</dbReference>
<feature type="transmembrane region" description="Helical" evidence="6">
    <location>
        <begin position="43"/>
        <end position="65"/>
    </location>
</feature>
<gene>
    <name evidence="7" type="ORF">C2857_004840</name>
</gene>
<feature type="transmembrane region" description="Helical" evidence="6">
    <location>
        <begin position="447"/>
        <end position="473"/>
    </location>
</feature>
<feature type="transmembrane region" description="Helical" evidence="6">
    <location>
        <begin position="485"/>
        <end position="507"/>
    </location>
</feature>
<sequence>MSARMAESNEQAPLLGEDDARRHDNGLHAPPTLKRRSKTASSAAACVVAIVLAQIVALELSNSFIEPSLGELEEAAICRDYFANDDVPDPATDPRCKSEPVQSELSMLQGVEMTIALLPGLLTSVPYGIAAERYGRRIILIVCTFGLMLMYPLDLVVVRYLPVKFIWLVANTNYVGGGVHVMMALLYTIVSDVTTQAHRSTVFFYMAAARAGTALLGNPLAYLAMKKGGPWLTGCLSSGCLVVMFLLSFAVPETGRHPRGLPGKDAAGGREPCRTASLLSTPMVASSAETAAAASASASSSTLRGMAASIQPALRSNKTVAVLLCSTLFTKLGSWVSPLLMQFLSKRLSYSWAEASLALSVKAFSKLALVLIVLPLVSQALVRAKVPPRKKDLLIARWCVVFAMAGAFGIAFASNAAVLVCFIVPFSLTEGFDASIKSLLAQVAGDGQLAVLFSVVSLLENLGIMVAGPGMAYAFRLGLQWGGAWLGLPFIVAGVIMAFAAAIVLSVRVEDMEHGNLDSQAVHV</sequence>
<dbReference type="Gene3D" id="1.20.1250.20">
    <property type="entry name" value="MFS general substrate transporter like domains"/>
    <property type="match status" value="1"/>
</dbReference>
<accession>A0A7U3SNT9</accession>
<evidence type="ECO:0000256" key="6">
    <source>
        <dbReference type="SAM" id="Phobius"/>
    </source>
</evidence>
<keyword evidence="4 6" id="KW-0472">Membrane</keyword>
<dbReference type="Pfam" id="PF07690">
    <property type="entry name" value="MFS_1"/>
    <property type="match status" value="1"/>
</dbReference>
<proteinExistence type="predicted"/>
<feature type="transmembrane region" description="Helical" evidence="6">
    <location>
        <begin position="231"/>
        <end position="251"/>
    </location>
</feature>
<organism evidence="7 8">
    <name type="scientific">Epichloe festucae (strain Fl1)</name>
    <dbReference type="NCBI Taxonomy" id="877507"/>
    <lineage>
        <taxon>Eukaryota</taxon>
        <taxon>Fungi</taxon>
        <taxon>Dikarya</taxon>
        <taxon>Ascomycota</taxon>
        <taxon>Pezizomycotina</taxon>
        <taxon>Sordariomycetes</taxon>
        <taxon>Hypocreomycetidae</taxon>
        <taxon>Hypocreales</taxon>
        <taxon>Clavicipitaceae</taxon>
        <taxon>Epichloe</taxon>
    </lineage>
</organism>
<name>A0A7U3SNT9_EPIFF</name>
<reference evidence="7 8" key="1">
    <citation type="journal article" date="2018" name="PLoS Genet.">
        <title>Repeat elements organise 3D genome structure and mediate transcription in the filamentous fungus Epichloe festucae.</title>
        <authorList>
            <person name="Winter D.J."/>
            <person name="Ganley A.R.D."/>
            <person name="Young C.A."/>
            <person name="Liachko I."/>
            <person name="Schardl C.L."/>
            <person name="Dupont P.Y."/>
            <person name="Berry D."/>
            <person name="Ram A."/>
            <person name="Scott B."/>
            <person name="Cox M.P."/>
        </authorList>
    </citation>
    <scope>NUCLEOTIDE SEQUENCE [LARGE SCALE GENOMIC DNA]</scope>
    <source>
        <strain evidence="7 8">Fl1</strain>
    </source>
</reference>
<feature type="region of interest" description="Disordered" evidence="5">
    <location>
        <begin position="1"/>
        <end position="36"/>
    </location>
</feature>
<keyword evidence="2 6" id="KW-0812">Transmembrane</keyword>
<dbReference type="GO" id="GO:0022857">
    <property type="term" value="F:transmembrane transporter activity"/>
    <property type="evidence" value="ECO:0007669"/>
    <property type="project" value="InterPro"/>
</dbReference>
<dbReference type="PANTHER" id="PTHR23507">
    <property type="entry name" value="ZGC:174356"/>
    <property type="match status" value="1"/>
</dbReference>
<evidence type="ECO:0000256" key="2">
    <source>
        <dbReference type="ARBA" id="ARBA00022692"/>
    </source>
</evidence>
<dbReference type="InterPro" id="IPR036259">
    <property type="entry name" value="MFS_trans_sf"/>
</dbReference>
<dbReference type="EMBL" id="CP031390">
    <property type="protein sequence ID" value="QPH19565.1"/>
    <property type="molecule type" value="Genomic_DNA"/>
</dbReference>
<feature type="transmembrane region" description="Helical" evidence="6">
    <location>
        <begin position="394"/>
        <end position="427"/>
    </location>
</feature>
<evidence type="ECO:0000256" key="3">
    <source>
        <dbReference type="ARBA" id="ARBA00022989"/>
    </source>
</evidence>
<dbReference type="OrthoDB" id="194139at2759"/>
<evidence type="ECO:0008006" key="9">
    <source>
        <dbReference type="Google" id="ProtNLM"/>
    </source>
</evidence>
<dbReference type="Proteomes" id="UP000594364">
    <property type="component" value="Chromosome 6"/>
</dbReference>
<feature type="transmembrane region" description="Helical" evidence="6">
    <location>
        <begin position="138"/>
        <end position="160"/>
    </location>
</feature>
<feature type="transmembrane region" description="Helical" evidence="6">
    <location>
        <begin position="113"/>
        <end position="131"/>
    </location>
</feature>
<feature type="transmembrane region" description="Helical" evidence="6">
    <location>
        <begin position="166"/>
        <end position="190"/>
    </location>
</feature>
<keyword evidence="3 6" id="KW-1133">Transmembrane helix</keyword>
<dbReference type="PANTHER" id="PTHR23507:SF1">
    <property type="entry name" value="FI18259P1-RELATED"/>
    <property type="match status" value="1"/>
</dbReference>